<gene>
    <name evidence="2" type="ORF">AB0I59_24205</name>
</gene>
<proteinExistence type="predicted"/>
<dbReference type="InterPro" id="IPR010982">
    <property type="entry name" value="Lambda_DNA-bd_dom_sf"/>
</dbReference>
<dbReference type="Gene3D" id="3.30.870.10">
    <property type="entry name" value="Endonuclease Chain A"/>
    <property type="match status" value="1"/>
</dbReference>
<dbReference type="Gene3D" id="1.10.260.40">
    <property type="entry name" value="lambda repressor-like DNA-binding domains"/>
    <property type="match status" value="1"/>
</dbReference>
<protein>
    <submittedName>
        <fullName evidence="2">XRE family transcriptional regulator</fullName>
    </submittedName>
</protein>
<name>A0ABV3GJH4_MICGL</name>
<dbReference type="EMBL" id="JBFALK010000013">
    <property type="protein sequence ID" value="MEV0971726.1"/>
    <property type="molecule type" value="Genomic_DNA"/>
</dbReference>
<evidence type="ECO:0000313" key="2">
    <source>
        <dbReference type="EMBL" id="MEV0971726.1"/>
    </source>
</evidence>
<dbReference type="SUPFAM" id="SSF56024">
    <property type="entry name" value="Phospholipase D/nuclease"/>
    <property type="match status" value="1"/>
</dbReference>
<comment type="caution">
    <text evidence="2">The sequence shown here is derived from an EMBL/GenBank/DDBJ whole genome shotgun (WGS) entry which is preliminary data.</text>
</comment>
<dbReference type="PROSITE" id="PS50943">
    <property type="entry name" value="HTH_CROC1"/>
    <property type="match status" value="1"/>
</dbReference>
<dbReference type="SUPFAM" id="SSF47413">
    <property type="entry name" value="lambda repressor-like DNA-binding domains"/>
    <property type="match status" value="1"/>
</dbReference>
<evidence type="ECO:0000313" key="3">
    <source>
        <dbReference type="Proteomes" id="UP001551675"/>
    </source>
</evidence>
<keyword evidence="3" id="KW-1185">Reference proteome</keyword>
<sequence>MSENLRRALAAARLQAVDVAAALAVDPKTVNRWLKGRTPYPRHRWALADLLQVDEAELWPEVASGRPISDDVRAVYPHRWAVPHSVWQRLFARAEKRIDILTYSGLFLAEDAGMVRLLGERARAGVQVRILLGDPDSPEVAARGQDEGIGPDVMAARIRNAVALYRQLQDIEGVEIRLHRTVLYNSIYRADDDLLVNIHAYGTPAAQAPVIHVRVTEDEGTAAVYLASLERVWITAEPVESRT</sequence>
<evidence type="ECO:0000259" key="1">
    <source>
        <dbReference type="PROSITE" id="PS50943"/>
    </source>
</evidence>
<organism evidence="2 3">
    <name type="scientific">Microtetraspora glauca</name>
    <dbReference type="NCBI Taxonomy" id="1996"/>
    <lineage>
        <taxon>Bacteria</taxon>
        <taxon>Bacillati</taxon>
        <taxon>Actinomycetota</taxon>
        <taxon>Actinomycetes</taxon>
        <taxon>Streptosporangiales</taxon>
        <taxon>Streptosporangiaceae</taxon>
        <taxon>Microtetraspora</taxon>
    </lineage>
</organism>
<dbReference type="InterPro" id="IPR001387">
    <property type="entry name" value="Cro/C1-type_HTH"/>
</dbReference>
<reference evidence="2 3" key="1">
    <citation type="submission" date="2024-06" db="EMBL/GenBank/DDBJ databases">
        <title>The Natural Products Discovery Center: Release of the First 8490 Sequenced Strains for Exploring Actinobacteria Biosynthetic Diversity.</title>
        <authorList>
            <person name="Kalkreuter E."/>
            <person name="Kautsar S.A."/>
            <person name="Yang D."/>
            <person name="Bader C.D."/>
            <person name="Teijaro C.N."/>
            <person name="Fluegel L."/>
            <person name="Davis C.M."/>
            <person name="Simpson J.R."/>
            <person name="Lauterbach L."/>
            <person name="Steele A.D."/>
            <person name="Gui C."/>
            <person name="Meng S."/>
            <person name="Li G."/>
            <person name="Viehrig K."/>
            <person name="Ye F."/>
            <person name="Su P."/>
            <person name="Kiefer A.F."/>
            <person name="Nichols A."/>
            <person name="Cepeda A.J."/>
            <person name="Yan W."/>
            <person name="Fan B."/>
            <person name="Jiang Y."/>
            <person name="Adhikari A."/>
            <person name="Zheng C.-J."/>
            <person name="Schuster L."/>
            <person name="Cowan T.M."/>
            <person name="Smanski M.J."/>
            <person name="Chevrette M.G."/>
            <person name="De Carvalho L.P.S."/>
            <person name="Shen B."/>
        </authorList>
    </citation>
    <scope>NUCLEOTIDE SEQUENCE [LARGE SCALE GENOMIC DNA]</scope>
    <source>
        <strain evidence="2 3">NPDC050100</strain>
    </source>
</reference>
<dbReference type="Proteomes" id="UP001551675">
    <property type="component" value="Unassembled WGS sequence"/>
</dbReference>
<dbReference type="RefSeq" id="WP_358136211.1">
    <property type="nucleotide sequence ID" value="NZ_JBFALK010000013.1"/>
</dbReference>
<feature type="domain" description="HTH cro/C1-type" evidence="1">
    <location>
        <begin position="5"/>
        <end position="58"/>
    </location>
</feature>
<accession>A0ABV3GJH4</accession>